<evidence type="ECO:0000313" key="2">
    <source>
        <dbReference type="Proteomes" id="UP001057452"/>
    </source>
</evidence>
<proteinExistence type="predicted"/>
<comment type="caution">
    <text evidence="1">The sequence shown here is derived from an EMBL/GenBank/DDBJ whole genome shotgun (WGS) entry which is preliminary data.</text>
</comment>
<evidence type="ECO:0000313" key="1">
    <source>
        <dbReference type="EMBL" id="KAI4826992.1"/>
    </source>
</evidence>
<keyword evidence="2" id="KW-1185">Reference proteome</keyword>
<sequence>MEGISAHKKGLEKKEMGHKDKGKPKTRRRKDEGEGSSEGLKARGGERTRRSSLLPAEEGGGGSQKSERESKGRDVGGNDKDDG</sequence>
<accession>A0ACB9XJZ7</accession>
<protein>
    <submittedName>
        <fullName evidence="1">Uncharacterized protein</fullName>
    </submittedName>
</protein>
<gene>
    <name evidence="1" type="ORF">KUCAC02_030420</name>
</gene>
<dbReference type="Proteomes" id="UP001057452">
    <property type="component" value="Chromosome 5"/>
</dbReference>
<organism evidence="1 2">
    <name type="scientific">Chaenocephalus aceratus</name>
    <name type="common">Blackfin icefish</name>
    <name type="synonym">Chaenichthys aceratus</name>
    <dbReference type="NCBI Taxonomy" id="36190"/>
    <lineage>
        <taxon>Eukaryota</taxon>
        <taxon>Metazoa</taxon>
        <taxon>Chordata</taxon>
        <taxon>Craniata</taxon>
        <taxon>Vertebrata</taxon>
        <taxon>Euteleostomi</taxon>
        <taxon>Actinopterygii</taxon>
        <taxon>Neopterygii</taxon>
        <taxon>Teleostei</taxon>
        <taxon>Neoteleostei</taxon>
        <taxon>Acanthomorphata</taxon>
        <taxon>Eupercaria</taxon>
        <taxon>Perciformes</taxon>
        <taxon>Notothenioidei</taxon>
        <taxon>Channichthyidae</taxon>
        <taxon>Chaenocephalus</taxon>
    </lineage>
</organism>
<name>A0ACB9XJZ7_CHAAC</name>
<reference evidence="1" key="1">
    <citation type="submission" date="2022-05" db="EMBL/GenBank/DDBJ databases">
        <title>Chromosome-level genome of Chaenocephalus aceratus.</title>
        <authorList>
            <person name="Park H."/>
        </authorList>
    </citation>
    <scope>NUCLEOTIDE SEQUENCE</scope>
    <source>
        <tissue evidence="1">Muscle</tissue>
    </source>
</reference>
<dbReference type="EMBL" id="CM043789">
    <property type="protein sequence ID" value="KAI4826992.1"/>
    <property type="molecule type" value="Genomic_DNA"/>
</dbReference>